<dbReference type="Proteomes" id="UP001595880">
    <property type="component" value="Unassembled WGS sequence"/>
</dbReference>
<accession>A0ABV8VV06</accession>
<evidence type="ECO:0000313" key="2">
    <source>
        <dbReference type="Proteomes" id="UP001595880"/>
    </source>
</evidence>
<keyword evidence="2" id="KW-1185">Reference proteome</keyword>
<reference evidence="2" key="1">
    <citation type="journal article" date="2019" name="Int. J. Syst. Evol. Microbiol.">
        <title>The Global Catalogue of Microorganisms (GCM) 10K type strain sequencing project: providing services to taxonomists for standard genome sequencing and annotation.</title>
        <authorList>
            <consortium name="The Broad Institute Genomics Platform"/>
            <consortium name="The Broad Institute Genome Sequencing Center for Infectious Disease"/>
            <person name="Wu L."/>
            <person name="Ma J."/>
        </authorList>
    </citation>
    <scope>NUCLEOTIDE SEQUENCE [LARGE SCALE GENOMIC DNA]</scope>
    <source>
        <strain evidence="2">KACC 14058</strain>
    </source>
</reference>
<comment type="caution">
    <text evidence="1">The sequence shown here is derived from an EMBL/GenBank/DDBJ whole genome shotgun (WGS) entry which is preliminary data.</text>
</comment>
<dbReference type="RefSeq" id="WP_390195972.1">
    <property type="nucleotide sequence ID" value="NZ_JBHSDV010000001.1"/>
</dbReference>
<organism evidence="1 2">
    <name type="scientific">Gracilibacillus marinus</name>
    <dbReference type="NCBI Taxonomy" id="630535"/>
    <lineage>
        <taxon>Bacteria</taxon>
        <taxon>Bacillati</taxon>
        <taxon>Bacillota</taxon>
        <taxon>Bacilli</taxon>
        <taxon>Bacillales</taxon>
        <taxon>Bacillaceae</taxon>
        <taxon>Gracilibacillus</taxon>
    </lineage>
</organism>
<evidence type="ECO:0000313" key="1">
    <source>
        <dbReference type="EMBL" id="MFC4386891.1"/>
    </source>
</evidence>
<gene>
    <name evidence="1" type="ORF">ACFOZ1_03610</name>
</gene>
<proteinExistence type="predicted"/>
<sequence length="94" mass="11236">MFFYEREMQIGQDRQDLIEILYMRFGQLPPELEEQLYTIEDYETIDRLILVAANVPTLSLFIEEMYEGNRSFKLVGERFNPVAHLKREGDSNDR</sequence>
<name>A0ABV8VV06_9BACI</name>
<dbReference type="EMBL" id="JBHSDV010000001">
    <property type="protein sequence ID" value="MFC4386891.1"/>
    <property type="molecule type" value="Genomic_DNA"/>
</dbReference>
<protein>
    <submittedName>
        <fullName evidence="1">Uncharacterized protein</fullName>
    </submittedName>
</protein>